<dbReference type="AlphaFoldDB" id="A0AAW6LUZ9"/>
<dbReference type="PROSITE" id="PS51257">
    <property type="entry name" value="PROKAR_LIPOPROTEIN"/>
    <property type="match status" value="1"/>
</dbReference>
<dbReference type="Proteomes" id="UP001217325">
    <property type="component" value="Unassembled WGS sequence"/>
</dbReference>
<protein>
    <submittedName>
        <fullName evidence="3">Uncharacterized protein</fullName>
    </submittedName>
</protein>
<evidence type="ECO:0000256" key="1">
    <source>
        <dbReference type="SAM" id="MobiDB-lite"/>
    </source>
</evidence>
<evidence type="ECO:0000313" key="3">
    <source>
        <dbReference type="EMBL" id="MDE8648937.1"/>
    </source>
</evidence>
<feature type="compositionally biased region" description="Basic and acidic residues" evidence="1">
    <location>
        <begin position="53"/>
        <end position="65"/>
    </location>
</feature>
<gene>
    <name evidence="3" type="ORF">PXH69_28600</name>
</gene>
<accession>A0AAW6LUZ9</accession>
<evidence type="ECO:0000256" key="2">
    <source>
        <dbReference type="SAM" id="SignalP"/>
    </source>
</evidence>
<proteinExistence type="predicted"/>
<sequence>MPPTTRFATFAAAALTAALALSGCGSSDGSPTSAVTSEAPAVDAVEDTLPARMEGRIDNPDRTEMHGFLTASPYELTADLEVYST</sequence>
<keyword evidence="2" id="KW-0732">Signal</keyword>
<name>A0AAW6LUZ9_RHOSG</name>
<feature type="compositionally biased region" description="Polar residues" evidence="1">
    <location>
        <begin position="24"/>
        <end position="36"/>
    </location>
</feature>
<feature type="signal peptide" evidence="2">
    <location>
        <begin position="1"/>
        <end position="22"/>
    </location>
</feature>
<dbReference type="EMBL" id="JARDXE010000023">
    <property type="protein sequence ID" value="MDE8648937.1"/>
    <property type="molecule type" value="Genomic_DNA"/>
</dbReference>
<reference evidence="3" key="1">
    <citation type="submission" date="2023-02" db="EMBL/GenBank/DDBJ databases">
        <title>A novel hydrolase synthesized by Rhodococcus erythropolis HQ is responsible for the detoxification of Zearalenone.</title>
        <authorList>
            <person name="Hu J."/>
            <person name="Xu J."/>
        </authorList>
    </citation>
    <scope>NUCLEOTIDE SEQUENCE</scope>
    <source>
        <strain evidence="3">HQ</strain>
    </source>
</reference>
<dbReference type="RefSeq" id="WP_275232665.1">
    <property type="nucleotide sequence ID" value="NZ_JARDXE010000023.1"/>
</dbReference>
<feature type="region of interest" description="Disordered" evidence="1">
    <location>
        <begin position="24"/>
        <end position="65"/>
    </location>
</feature>
<comment type="caution">
    <text evidence="3">The sequence shown here is derived from an EMBL/GenBank/DDBJ whole genome shotgun (WGS) entry which is preliminary data.</text>
</comment>
<organism evidence="3 4">
    <name type="scientific">Rhodococcus qingshengii</name>
    <dbReference type="NCBI Taxonomy" id="334542"/>
    <lineage>
        <taxon>Bacteria</taxon>
        <taxon>Bacillati</taxon>
        <taxon>Actinomycetota</taxon>
        <taxon>Actinomycetes</taxon>
        <taxon>Mycobacteriales</taxon>
        <taxon>Nocardiaceae</taxon>
        <taxon>Rhodococcus</taxon>
        <taxon>Rhodococcus erythropolis group</taxon>
    </lineage>
</organism>
<feature type="chain" id="PRO_5043644559" evidence="2">
    <location>
        <begin position="23"/>
        <end position="85"/>
    </location>
</feature>
<evidence type="ECO:0000313" key="4">
    <source>
        <dbReference type="Proteomes" id="UP001217325"/>
    </source>
</evidence>